<dbReference type="EMBL" id="GGEC01012614">
    <property type="protein sequence ID" value="MBW93097.1"/>
    <property type="molecule type" value="Transcribed_RNA"/>
</dbReference>
<proteinExistence type="predicted"/>
<protein>
    <submittedName>
        <fullName evidence="1">Ferritinic-like</fullName>
    </submittedName>
</protein>
<organism evidence="1">
    <name type="scientific">Rhizophora mucronata</name>
    <name type="common">Asiatic mangrove</name>
    <dbReference type="NCBI Taxonomy" id="61149"/>
    <lineage>
        <taxon>Eukaryota</taxon>
        <taxon>Viridiplantae</taxon>
        <taxon>Streptophyta</taxon>
        <taxon>Embryophyta</taxon>
        <taxon>Tracheophyta</taxon>
        <taxon>Spermatophyta</taxon>
        <taxon>Magnoliopsida</taxon>
        <taxon>eudicotyledons</taxon>
        <taxon>Gunneridae</taxon>
        <taxon>Pentapetalae</taxon>
        <taxon>rosids</taxon>
        <taxon>fabids</taxon>
        <taxon>Malpighiales</taxon>
        <taxon>Rhizophoraceae</taxon>
        <taxon>Rhizophora</taxon>
    </lineage>
</organism>
<sequence length="39" mass="4688">MPQTPLIENFYRLIVQQHSITPVDRIDILPQMQFILQLH</sequence>
<name>A0A2P2JI06_RHIMU</name>
<dbReference type="AlphaFoldDB" id="A0A2P2JI06"/>
<reference evidence="1" key="1">
    <citation type="submission" date="2018-02" db="EMBL/GenBank/DDBJ databases">
        <title>Rhizophora mucronata_Transcriptome.</title>
        <authorList>
            <person name="Meera S.P."/>
            <person name="Sreeshan A."/>
            <person name="Augustine A."/>
        </authorList>
    </citation>
    <scope>NUCLEOTIDE SEQUENCE</scope>
    <source>
        <tissue evidence="1">Leaf</tissue>
    </source>
</reference>
<accession>A0A2P2JI06</accession>
<evidence type="ECO:0000313" key="1">
    <source>
        <dbReference type="EMBL" id="MBW93097.1"/>
    </source>
</evidence>